<dbReference type="PROSITE" id="PS00678">
    <property type="entry name" value="WD_REPEATS_1"/>
    <property type="match status" value="4"/>
</dbReference>
<dbReference type="Pfam" id="PF00400">
    <property type="entry name" value="WD40"/>
    <property type="match status" value="4"/>
</dbReference>
<accession>A0A2C5XF82</accession>
<evidence type="ECO:0000259" key="4">
    <source>
        <dbReference type="PROSITE" id="PS50837"/>
    </source>
</evidence>
<dbReference type="Gene3D" id="2.130.10.10">
    <property type="entry name" value="YVTN repeat-like/Quinoprotein amine dehydrogenase"/>
    <property type="match status" value="1"/>
</dbReference>
<evidence type="ECO:0000313" key="6">
    <source>
        <dbReference type="Proteomes" id="UP000222788"/>
    </source>
</evidence>
<dbReference type="PROSITE" id="PS50082">
    <property type="entry name" value="WD_REPEATS_2"/>
    <property type="match status" value="4"/>
</dbReference>
<dbReference type="PROSITE" id="PS50837">
    <property type="entry name" value="NACHT"/>
    <property type="match status" value="1"/>
</dbReference>
<keyword evidence="6" id="KW-1185">Reference proteome</keyword>
<gene>
    <name evidence="5" type="primary">HET-E1_21</name>
    <name evidence="5" type="ORF">CFIMG_007649RA00001</name>
</gene>
<dbReference type="InterPro" id="IPR007111">
    <property type="entry name" value="NACHT_NTPase"/>
</dbReference>
<keyword evidence="2" id="KW-0677">Repeat</keyword>
<dbReference type="SMART" id="SM00320">
    <property type="entry name" value="WD40"/>
    <property type="match status" value="5"/>
</dbReference>
<evidence type="ECO:0000313" key="5">
    <source>
        <dbReference type="EMBL" id="PHH54974.1"/>
    </source>
</evidence>
<organism evidence="5 6">
    <name type="scientific">Ceratocystis fimbriata CBS 114723</name>
    <dbReference type="NCBI Taxonomy" id="1035309"/>
    <lineage>
        <taxon>Eukaryota</taxon>
        <taxon>Fungi</taxon>
        <taxon>Dikarya</taxon>
        <taxon>Ascomycota</taxon>
        <taxon>Pezizomycotina</taxon>
        <taxon>Sordariomycetes</taxon>
        <taxon>Hypocreomycetidae</taxon>
        <taxon>Microascales</taxon>
        <taxon>Ceratocystidaceae</taxon>
        <taxon>Ceratocystis</taxon>
    </lineage>
</organism>
<feature type="repeat" description="WD" evidence="3">
    <location>
        <begin position="745"/>
        <end position="786"/>
    </location>
</feature>
<evidence type="ECO:0000256" key="3">
    <source>
        <dbReference type="PROSITE-ProRule" id="PRU00221"/>
    </source>
</evidence>
<dbReference type="PRINTS" id="PR00320">
    <property type="entry name" value="GPROTEINBRPT"/>
</dbReference>
<name>A0A2C5XF82_9PEZI</name>
<reference evidence="5 6" key="1">
    <citation type="journal article" date="2013" name="Fungal Biol.">
        <title>Analysis of microsatellite markers in the genome of the plant pathogen Ceratocystis fimbriata.</title>
        <authorList>
            <person name="Simpson M.C."/>
            <person name="Wilken P.M."/>
            <person name="Coetzee M.P."/>
            <person name="Wingfield M.J."/>
            <person name="Wingfield B.D."/>
        </authorList>
    </citation>
    <scope>NUCLEOTIDE SEQUENCE [LARGE SCALE GENOMIC DNA]</scope>
    <source>
        <strain evidence="5 6">CBS 114723</strain>
    </source>
</reference>
<evidence type="ECO:0000256" key="2">
    <source>
        <dbReference type="ARBA" id="ARBA00022737"/>
    </source>
</evidence>
<feature type="repeat" description="WD" evidence="3">
    <location>
        <begin position="829"/>
        <end position="870"/>
    </location>
</feature>
<dbReference type="InterPro" id="IPR036322">
    <property type="entry name" value="WD40_repeat_dom_sf"/>
</dbReference>
<dbReference type="InterPro" id="IPR027417">
    <property type="entry name" value="P-loop_NTPase"/>
</dbReference>
<sequence>MLGRLKMGMTQSIEEYKILASKIFVTEPKTSSKKRVSAFSAKKLEAAIKRMIHNNCTDPNCPKRKSDGHITENDTCPHGDMLLADEKCTRTAVLAMTKANIETLPTFLTTYHNSGSLTGCKVWEAARATSAAINLFDPINLGRDEIQFIDASYGYNNPCEALIWEAEREFPGRPIMILSIGTGLGDVVEVSDSRDSVLKALRKTATSFKQIDLRLEQKYNSPGVYFRFNVQIGLRDNKVLDRQMFSDISAHTVNYLKEKTRSVERFVDTFTRNGVSQPKAQHDENDKKCLSDLCITDPSTDKRDIESRKGSLLKDSYRWILSHENFQQFLNDSESPILWIKGDPGKGKTMLLCGIIDELERTSPTSLSYFFCQATNDRLNTATSVLRGLIYHLACHDPRLTKHVRKKHDLNKDVFRNEGSWHELCDILGSMLDDPSLENAILIVDALDECIFVAYRPLTLEELCVLVESLGGVEKQEVEELIALCGSFLTIHNNVISFVHQSAKDYFQDKALGKILPFGIQHQHQTIFSRSLDVLHKKLRRDIYNLTAPGCLIEELSAPQPDPLVAIGYSCFFWVDHLNDSSTNGMVSKNDEILAFLSEKYLQWLEAVSLLRGISIAGRAMEKLKLYSEKAPQNLRDLVNDAHRFFLLHAGVIEIAPLQVYSSALIFSPTDSLIRRMFCHEEPEWIELIPKVEANWDACPRSTEGHHSHVISLVFSNDGQRLASGSYDKTVKIWDTTSGACLQTLEGHHREVTSAVFSNDGQRLASVSYDKTVKIWDTTSGACLRTLEGHTWSTTSVVFSNDGQRLASGSYDKTVKIWDTTSGACLQTLEGHCLKVTSVVFSDDGQRLASGSWDSTVKVWDATSGACLQTLEGHYRRVTSAVFSTSAQPLVSSFVDQPSSLHSDFDNYCISRDHAWVLQGQKRILCLPPSYRPVKSAIACQAVGFSISSGRIMVMRFGSIG</sequence>
<proteinExistence type="predicted"/>
<dbReference type="PROSITE" id="PS50294">
    <property type="entry name" value="WD_REPEATS_REGION"/>
    <property type="match status" value="4"/>
</dbReference>
<dbReference type="InterPro" id="IPR056884">
    <property type="entry name" value="NPHP3-like_N"/>
</dbReference>
<dbReference type="AlphaFoldDB" id="A0A2C5XF82"/>
<dbReference type="EMBL" id="APWK03000017">
    <property type="protein sequence ID" value="PHH54974.1"/>
    <property type="molecule type" value="Genomic_DNA"/>
</dbReference>
<comment type="caution">
    <text evidence="5">The sequence shown here is derived from an EMBL/GenBank/DDBJ whole genome shotgun (WGS) entry which is preliminary data.</text>
</comment>
<dbReference type="SUPFAM" id="SSF50978">
    <property type="entry name" value="WD40 repeat-like"/>
    <property type="match status" value="1"/>
</dbReference>
<dbReference type="PANTHER" id="PTHR19848">
    <property type="entry name" value="WD40 REPEAT PROTEIN"/>
    <property type="match status" value="1"/>
</dbReference>
<dbReference type="SUPFAM" id="SSF52151">
    <property type="entry name" value="FabD/lysophospholipase-like"/>
    <property type="match status" value="1"/>
</dbReference>
<dbReference type="STRING" id="1035309.A0A2C5XF82"/>
<keyword evidence="1 3" id="KW-0853">WD repeat</keyword>
<dbReference type="OrthoDB" id="20872at2759"/>
<dbReference type="InterPro" id="IPR016035">
    <property type="entry name" value="Acyl_Trfase/lysoPLipase"/>
</dbReference>
<feature type="repeat" description="WD" evidence="3">
    <location>
        <begin position="703"/>
        <end position="744"/>
    </location>
</feature>
<dbReference type="Pfam" id="PF24883">
    <property type="entry name" value="NPHP3_N"/>
    <property type="match status" value="1"/>
</dbReference>
<evidence type="ECO:0000256" key="1">
    <source>
        <dbReference type="ARBA" id="ARBA00022574"/>
    </source>
</evidence>
<dbReference type="CDD" id="cd00200">
    <property type="entry name" value="WD40"/>
    <property type="match status" value="1"/>
</dbReference>
<dbReference type="InterPro" id="IPR001680">
    <property type="entry name" value="WD40_rpt"/>
</dbReference>
<dbReference type="InterPro" id="IPR020472">
    <property type="entry name" value="WD40_PAC1"/>
</dbReference>
<dbReference type="Gene3D" id="3.40.50.300">
    <property type="entry name" value="P-loop containing nucleotide triphosphate hydrolases"/>
    <property type="match status" value="1"/>
</dbReference>
<dbReference type="Gene3D" id="3.40.1090.10">
    <property type="entry name" value="Cytosolic phospholipase A2 catalytic domain"/>
    <property type="match status" value="1"/>
</dbReference>
<dbReference type="InterPro" id="IPR019775">
    <property type="entry name" value="WD40_repeat_CS"/>
</dbReference>
<feature type="domain" description="NACHT" evidence="4">
    <location>
        <begin position="336"/>
        <end position="449"/>
    </location>
</feature>
<dbReference type="PANTHER" id="PTHR19848:SF8">
    <property type="entry name" value="F-BOX AND WD REPEAT DOMAIN CONTAINING 7"/>
    <property type="match status" value="1"/>
</dbReference>
<protein>
    <submittedName>
        <fullName evidence="5">Vegetative incompatibility protein HET-E-1</fullName>
    </submittedName>
</protein>
<reference evidence="5 6" key="2">
    <citation type="journal article" date="2013" name="IMA Fungus">
        <title>IMA Genome-F 1: Ceratocystis fimbriata: Draft nuclear genome sequence for the plant pathogen, Ceratocystis fimbriata.</title>
        <authorList>
            <person name="Wilken P.M."/>
            <person name="Steenkamp E.T."/>
            <person name="Wingfield M.J."/>
            <person name="de Beer Z.W."/>
            <person name="Wingfield B.D."/>
        </authorList>
    </citation>
    <scope>NUCLEOTIDE SEQUENCE [LARGE SCALE GENOMIC DNA]</scope>
    <source>
        <strain evidence="5 6">CBS 114723</strain>
    </source>
</reference>
<dbReference type="Proteomes" id="UP000222788">
    <property type="component" value="Unassembled WGS sequence"/>
</dbReference>
<feature type="repeat" description="WD" evidence="3">
    <location>
        <begin position="787"/>
        <end position="828"/>
    </location>
</feature>
<dbReference type="InterPro" id="IPR015943">
    <property type="entry name" value="WD40/YVTN_repeat-like_dom_sf"/>
</dbReference>